<dbReference type="AlphaFoldDB" id="A0A5B9EDN5"/>
<evidence type="ECO:0000256" key="1">
    <source>
        <dbReference type="SAM" id="MobiDB-lite"/>
    </source>
</evidence>
<sequence>MHIVEGAGVDQSLGCSLQGLIVQGLSRFETGSGPEFRLGRKILTIEDDFLDDVLCVGGRNGKKQSSYADKRAHEHGDAIPRRSGTQ</sequence>
<dbReference type="RefSeq" id="WP_147647691.1">
    <property type="nucleotide sequence ID" value="NZ_CP042806.1"/>
</dbReference>
<reference evidence="2 3" key="1">
    <citation type="submission" date="2019-08" db="EMBL/GenBank/DDBJ databases">
        <title>Complete genome sequence of Terriglobus albidus strain ORNL.</title>
        <authorList>
            <person name="Podar M."/>
        </authorList>
    </citation>
    <scope>NUCLEOTIDE SEQUENCE [LARGE SCALE GENOMIC DNA]</scope>
    <source>
        <strain evidence="2 3">ORNL</strain>
    </source>
</reference>
<dbReference type="KEGG" id="talb:FTW19_11115"/>
<protein>
    <submittedName>
        <fullName evidence="2">Uncharacterized protein</fullName>
    </submittedName>
</protein>
<accession>A0A5B9EDN5</accession>
<feature type="compositionally biased region" description="Basic and acidic residues" evidence="1">
    <location>
        <begin position="68"/>
        <end position="80"/>
    </location>
</feature>
<proteinExistence type="predicted"/>
<name>A0A5B9EDN5_9BACT</name>
<organism evidence="2 3">
    <name type="scientific">Terriglobus albidus</name>
    <dbReference type="NCBI Taxonomy" id="1592106"/>
    <lineage>
        <taxon>Bacteria</taxon>
        <taxon>Pseudomonadati</taxon>
        <taxon>Acidobacteriota</taxon>
        <taxon>Terriglobia</taxon>
        <taxon>Terriglobales</taxon>
        <taxon>Acidobacteriaceae</taxon>
        <taxon>Terriglobus</taxon>
    </lineage>
</organism>
<evidence type="ECO:0000313" key="3">
    <source>
        <dbReference type="Proteomes" id="UP000321820"/>
    </source>
</evidence>
<dbReference type="OrthoDB" id="5287122at2"/>
<evidence type="ECO:0000313" key="2">
    <source>
        <dbReference type="EMBL" id="QEE28501.1"/>
    </source>
</evidence>
<dbReference type="EMBL" id="CP042806">
    <property type="protein sequence ID" value="QEE28501.1"/>
    <property type="molecule type" value="Genomic_DNA"/>
</dbReference>
<feature type="region of interest" description="Disordered" evidence="1">
    <location>
        <begin position="59"/>
        <end position="86"/>
    </location>
</feature>
<dbReference type="Proteomes" id="UP000321820">
    <property type="component" value="Chromosome"/>
</dbReference>
<keyword evidence="3" id="KW-1185">Reference proteome</keyword>
<gene>
    <name evidence="2" type="ORF">FTW19_11115</name>
</gene>